<dbReference type="AlphaFoldDB" id="A0A1V3GBE7"/>
<name>A0A1V3GBE7_9BACL</name>
<accession>A0A1V3GBE7</accession>
<keyword evidence="1" id="KW-0472">Membrane</keyword>
<evidence type="ECO:0000256" key="1">
    <source>
        <dbReference type="SAM" id="Phobius"/>
    </source>
</evidence>
<keyword evidence="1" id="KW-0812">Transmembrane</keyword>
<feature type="transmembrane region" description="Helical" evidence="1">
    <location>
        <begin position="12"/>
        <end position="31"/>
    </location>
</feature>
<evidence type="ECO:0000313" key="3">
    <source>
        <dbReference type="Proteomes" id="UP000188597"/>
    </source>
</evidence>
<evidence type="ECO:0000313" key="2">
    <source>
        <dbReference type="EMBL" id="OOE14173.1"/>
    </source>
</evidence>
<protein>
    <submittedName>
        <fullName evidence="2">Uncharacterized protein</fullName>
    </submittedName>
</protein>
<keyword evidence="1" id="KW-1133">Transmembrane helix</keyword>
<proteinExistence type="predicted"/>
<sequence>MEIKTFWLAEHHIWAGMASLVTPILVGRAASVMEKIRIEWRNAAYYYFHLFAAERFYEILAQAAVN</sequence>
<dbReference type="EMBL" id="MQMF01000001">
    <property type="protein sequence ID" value="OOE14173.1"/>
    <property type="molecule type" value="Genomic_DNA"/>
</dbReference>
<dbReference type="Proteomes" id="UP000188597">
    <property type="component" value="Unassembled WGS sequence"/>
</dbReference>
<organism evidence="2 3">
    <name type="scientific">Fictibacillus arsenicus</name>
    <dbReference type="NCBI Taxonomy" id="255247"/>
    <lineage>
        <taxon>Bacteria</taxon>
        <taxon>Bacillati</taxon>
        <taxon>Bacillota</taxon>
        <taxon>Bacilli</taxon>
        <taxon>Bacillales</taxon>
        <taxon>Fictibacillaceae</taxon>
        <taxon>Fictibacillus</taxon>
    </lineage>
</organism>
<reference evidence="2 3" key="1">
    <citation type="submission" date="2016-11" db="EMBL/GenBank/DDBJ databases">
        <authorList>
            <person name="Jaros S."/>
            <person name="Januszkiewicz K."/>
            <person name="Wedrychowicz H."/>
        </authorList>
    </citation>
    <scope>NUCLEOTIDE SEQUENCE [LARGE SCALE GENOMIC DNA]</scope>
    <source>
        <strain evidence="2 3">Con a/3</strain>
    </source>
</reference>
<dbReference type="RefSeq" id="WP_077359588.1">
    <property type="nucleotide sequence ID" value="NZ_MQMF01000001.1"/>
</dbReference>
<gene>
    <name evidence="2" type="ORF">UN64_02900</name>
</gene>
<comment type="caution">
    <text evidence="2">The sequence shown here is derived from an EMBL/GenBank/DDBJ whole genome shotgun (WGS) entry which is preliminary data.</text>
</comment>